<gene>
    <name evidence="4" type="ORF">F2Q69_00063500</name>
</gene>
<evidence type="ECO:0000256" key="3">
    <source>
        <dbReference type="SAM" id="Phobius"/>
    </source>
</evidence>
<dbReference type="InterPro" id="IPR006969">
    <property type="entry name" value="Stig-like"/>
</dbReference>
<evidence type="ECO:0000313" key="4">
    <source>
        <dbReference type="EMBL" id="KAF3573963.1"/>
    </source>
</evidence>
<reference evidence="4" key="1">
    <citation type="submission" date="2019-12" db="EMBL/GenBank/DDBJ databases">
        <title>Genome sequencing and annotation of Brassica cretica.</title>
        <authorList>
            <person name="Studholme D.J."/>
            <person name="Sarris P."/>
        </authorList>
    </citation>
    <scope>NUCLEOTIDE SEQUENCE</scope>
    <source>
        <strain evidence="4">PFS-109/04</strain>
        <tissue evidence="4">Leaf</tissue>
    </source>
</reference>
<evidence type="ECO:0000256" key="1">
    <source>
        <dbReference type="ARBA" id="ARBA00006010"/>
    </source>
</evidence>
<dbReference type="Proteomes" id="UP000712600">
    <property type="component" value="Unassembled WGS sequence"/>
</dbReference>
<keyword evidence="3" id="KW-1133">Transmembrane helix</keyword>
<feature type="transmembrane region" description="Helical" evidence="3">
    <location>
        <begin position="6"/>
        <end position="24"/>
    </location>
</feature>
<name>A0A8S9RM36_BRACR</name>
<keyword evidence="2" id="KW-0732">Signal</keyword>
<organism evidence="4 5">
    <name type="scientific">Brassica cretica</name>
    <name type="common">Mustard</name>
    <dbReference type="NCBI Taxonomy" id="69181"/>
    <lineage>
        <taxon>Eukaryota</taxon>
        <taxon>Viridiplantae</taxon>
        <taxon>Streptophyta</taxon>
        <taxon>Embryophyta</taxon>
        <taxon>Tracheophyta</taxon>
        <taxon>Spermatophyta</taxon>
        <taxon>Magnoliopsida</taxon>
        <taxon>eudicotyledons</taxon>
        <taxon>Gunneridae</taxon>
        <taxon>Pentapetalae</taxon>
        <taxon>rosids</taxon>
        <taxon>malvids</taxon>
        <taxon>Brassicales</taxon>
        <taxon>Brassicaceae</taxon>
        <taxon>Brassiceae</taxon>
        <taxon>Brassica</taxon>
    </lineage>
</organism>
<accession>A0A8S9RM36</accession>
<evidence type="ECO:0000256" key="2">
    <source>
        <dbReference type="ARBA" id="ARBA00022729"/>
    </source>
</evidence>
<protein>
    <submittedName>
        <fullName evidence="4">Uncharacterized protein</fullName>
    </submittedName>
</protein>
<sequence>MNTFKISYFVVVLIMVMAIAIPLSEPLRVEVNHRNRYGQLIAATRGKKGGNRTSAMTCDKSPKVCRLKGSPGRDCCRKRCVNLRT</sequence>
<comment type="similarity">
    <text evidence="1">Belongs to the STIG1 family.</text>
</comment>
<dbReference type="Pfam" id="PF04885">
    <property type="entry name" value="Stig1"/>
    <property type="match status" value="1"/>
</dbReference>
<proteinExistence type="inferred from homology"/>
<dbReference type="AlphaFoldDB" id="A0A8S9RM36"/>
<feature type="non-terminal residue" evidence="4">
    <location>
        <position position="85"/>
    </location>
</feature>
<keyword evidence="3" id="KW-0812">Transmembrane</keyword>
<dbReference type="EMBL" id="QGKX02000095">
    <property type="protein sequence ID" value="KAF3573963.1"/>
    <property type="molecule type" value="Genomic_DNA"/>
</dbReference>
<comment type="caution">
    <text evidence="4">The sequence shown here is derived from an EMBL/GenBank/DDBJ whole genome shotgun (WGS) entry which is preliminary data.</text>
</comment>
<evidence type="ECO:0000313" key="5">
    <source>
        <dbReference type="Proteomes" id="UP000712600"/>
    </source>
</evidence>
<keyword evidence="3" id="KW-0472">Membrane</keyword>